<dbReference type="InterPro" id="IPR000182">
    <property type="entry name" value="GNAT_dom"/>
</dbReference>
<comment type="caution">
    <text evidence="4">The sequence shown here is derived from an EMBL/GenBank/DDBJ whole genome shotgun (WGS) entry which is preliminary data.</text>
</comment>
<evidence type="ECO:0000313" key="4">
    <source>
        <dbReference type="EMBL" id="KKN72531.1"/>
    </source>
</evidence>
<dbReference type="Gene3D" id="3.40.630.30">
    <property type="match status" value="1"/>
</dbReference>
<dbReference type="GO" id="GO:0016747">
    <property type="term" value="F:acyltransferase activity, transferring groups other than amino-acyl groups"/>
    <property type="evidence" value="ECO:0007669"/>
    <property type="project" value="InterPro"/>
</dbReference>
<dbReference type="SUPFAM" id="SSF55729">
    <property type="entry name" value="Acyl-CoA N-acyltransferases (Nat)"/>
    <property type="match status" value="1"/>
</dbReference>
<accession>A0A0F9VG78</accession>
<reference evidence="4" key="1">
    <citation type="journal article" date="2015" name="Nature">
        <title>Complex archaea that bridge the gap between prokaryotes and eukaryotes.</title>
        <authorList>
            <person name="Spang A."/>
            <person name="Saw J.H."/>
            <person name="Jorgensen S.L."/>
            <person name="Zaremba-Niedzwiedzka K."/>
            <person name="Martijn J."/>
            <person name="Lind A.E."/>
            <person name="van Eijk R."/>
            <person name="Schleper C."/>
            <person name="Guy L."/>
            <person name="Ettema T.J."/>
        </authorList>
    </citation>
    <scope>NUCLEOTIDE SEQUENCE</scope>
</reference>
<feature type="compositionally biased region" description="Pro residues" evidence="2">
    <location>
        <begin position="16"/>
        <end position="29"/>
    </location>
</feature>
<keyword evidence="1" id="KW-0175">Coiled coil</keyword>
<proteinExistence type="predicted"/>
<feature type="region of interest" description="Disordered" evidence="2">
    <location>
        <begin position="1"/>
        <end position="33"/>
    </location>
</feature>
<name>A0A0F9VG78_9ZZZZ</name>
<dbReference type="Pfam" id="PF00583">
    <property type="entry name" value="Acetyltransf_1"/>
    <property type="match status" value="1"/>
</dbReference>
<dbReference type="EMBL" id="LAZR01000361">
    <property type="protein sequence ID" value="KKN72531.1"/>
    <property type="molecule type" value="Genomic_DNA"/>
</dbReference>
<sequence>MARRRRPTQSIIHGPEPLPLSPVPEPRPISTPVRSQLIRALEAQAQATPMIEAESQLGQRSQRLQDDYRLQLQRDAAFAQEAEQARDEQDRNQLELLREGFAPDEDDLGADVRQAAAFRAGTQDRPYYEVLEEERLNEGTRRLKAFGDMMENLSPELRVALAPMAAAVQKEGLSAKAFKDIAIAARAEDNSIWRFSAEDRARANRVIATLGPPIDPIPVIPEGERPSIREQLGREPREEPETVLGGLKESVKAIPGAVKDITAIEPTVSLVTNLGQAVDALVTGDFKGAGAELREAGDDIVTTGVIPGLQQERILTALEAEQDVITPITRPFLRTTLTSAGVPDNWAEPISKYGAEFLVPSSLLPVSRIKAGVPILKQLPALINVMAQEGAINVGQDIAGRRSRGEDDPTLAESLLIFAAGGLARGGLETIVGPFVKKTITPFIDKLRGRGVPVDVPISQVDDPRFFADVAEEAVPSPAVRAVEPGAAQVEGAGLTFTPRTQSPTDITKGQIIEDATDAGGRRIGEIEYRIDPRQLERVEVVNVFVEEEFRGQGFGSALRNRAIEAGQERGAARVTGEAISTEGGRLGGGVKGEEFDVDIPPKAVTEAPTKPGDVVDEAIARGEDSPLTTFQPKPEGDLPERIAALEAGVKQADDAVDGAVRGTKGALRKTAQELRAKLRGANKELKDIQDYNQFELPKLRDRMAVRLDRAQKTADIQRGKAERATPARRDQARIDAQAAEGRANVLADNPGAVDKLTDAVQSARRSVTLAEVEVSAGRRTQAAAAGRALESATGLPIGEQIARTRGALKGKIRPEGLEGAAVRLDPETEQVLTDAINQYFRVTKKQPLKAGNALEALESVLTGDYNKLTRSKLDLLEDALGFDFHVALTKAMAEAPLKVSDEILWGALTVWNLPRRFLAGLGDWSYMLRQDLFSAITEPGLWLRRARTYPEAFLSATDAAKTTERLIDDPVYRLAREQNVTMPVLSEQIAGEELALMGTEKGWFARQLRDIPLLGRMFDATDRSASIYISTSRAENWENWLVRDIISPETRIRYLDAPTRGGKADVLRDFMAENAQNDKAAQVLGSFVNETSGRGALGKLEKYLGPLNVIFFAPRFVAGQVTRLRFAAQSGIPMPVRMLAVRKLTQFYGTLAGILGVIKASGIAEVEMDPRSVDFAKVRVGNQRIDITSGLQPLMRYIAQISRGQRKPEVGDLQDVDIKAALLNFTRSKMAPGSGVIWSLLEGETFIGEDIGLVQLATDLFVPIFGQDVQEAFASGTPINRMTSLLAFVGVGIQTYETRSAATEQVIADMFEAGMIDPYQYDDLPQTFGELLPEDRVEFQKVAPKLWSEIEESGAERAGDVSEGGQRALLGDVADRGREELDRTLQGAAERYRSSGQSSGEGKQFRDTVGDAIIARRGLQTAIQAEFETLDIEQKERSGPVFDDLDNYFGIFDKYPDVAFDPAQREEMFDELERFFDGIGTARADAVDAQLGLDSRTVPEYAQLRNDKTIIRESGWFDIGQGVWDEMRRQRPDMRLPKTRREYEAQVSDRANLKFPNNPRARDAFRDGDRTLKVYSRRKDDANQRWYAEHPNLLVILDRWGYREFAVSKPVQR</sequence>
<gene>
    <name evidence="4" type="ORF">LCGC14_0410350</name>
</gene>
<evidence type="ECO:0000256" key="1">
    <source>
        <dbReference type="SAM" id="Coils"/>
    </source>
</evidence>
<protein>
    <recommendedName>
        <fullName evidence="3">N-acetyltransferase domain-containing protein</fullName>
    </recommendedName>
</protein>
<feature type="coiled-coil region" evidence="1">
    <location>
        <begin position="665"/>
        <end position="692"/>
    </location>
</feature>
<evidence type="ECO:0000256" key="2">
    <source>
        <dbReference type="SAM" id="MobiDB-lite"/>
    </source>
</evidence>
<evidence type="ECO:0000259" key="3">
    <source>
        <dbReference type="PROSITE" id="PS51186"/>
    </source>
</evidence>
<feature type="domain" description="N-acetyltransferase" evidence="3">
    <location>
        <begin position="454"/>
        <end position="612"/>
    </location>
</feature>
<organism evidence="4">
    <name type="scientific">marine sediment metagenome</name>
    <dbReference type="NCBI Taxonomy" id="412755"/>
    <lineage>
        <taxon>unclassified sequences</taxon>
        <taxon>metagenomes</taxon>
        <taxon>ecological metagenomes</taxon>
    </lineage>
</organism>
<dbReference type="PROSITE" id="PS51186">
    <property type="entry name" value="GNAT"/>
    <property type="match status" value="1"/>
</dbReference>
<dbReference type="InterPro" id="IPR016181">
    <property type="entry name" value="Acyl_CoA_acyltransferase"/>
</dbReference>